<dbReference type="Proteomes" id="UP000728032">
    <property type="component" value="Unassembled WGS sequence"/>
</dbReference>
<keyword evidence="2" id="KW-1185">Reference proteome</keyword>
<protein>
    <submittedName>
        <fullName evidence="1">Uncharacterized protein</fullName>
    </submittedName>
</protein>
<dbReference type="AlphaFoldDB" id="A0A7R9M4G7"/>
<accession>A0A7R9M4G7</accession>
<name>A0A7R9M4G7_9ACAR</name>
<evidence type="ECO:0000313" key="1">
    <source>
        <dbReference type="EMBL" id="CAD7652907.1"/>
    </source>
</evidence>
<proteinExistence type="predicted"/>
<gene>
    <name evidence="1" type="ORF">ONB1V03_LOCUS9565</name>
</gene>
<evidence type="ECO:0000313" key="2">
    <source>
        <dbReference type="Proteomes" id="UP000728032"/>
    </source>
</evidence>
<reference evidence="1" key="1">
    <citation type="submission" date="2020-11" db="EMBL/GenBank/DDBJ databases">
        <authorList>
            <person name="Tran Van P."/>
        </authorList>
    </citation>
    <scope>NUCLEOTIDE SEQUENCE</scope>
</reference>
<dbReference type="EMBL" id="OC920874">
    <property type="protein sequence ID" value="CAD7652907.1"/>
    <property type="molecule type" value="Genomic_DNA"/>
</dbReference>
<organism evidence="1">
    <name type="scientific">Oppiella nova</name>
    <dbReference type="NCBI Taxonomy" id="334625"/>
    <lineage>
        <taxon>Eukaryota</taxon>
        <taxon>Metazoa</taxon>
        <taxon>Ecdysozoa</taxon>
        <taxon>Arthropoda</taxon>
        <taxon>Chelicerata</taxon>
        <taxon>Arachnida</taxon>
        <taxon>Acari</taxon>
        <taxon>Acariformes</taxon>
        <taxon>Sarcoptiformes</taxon>
        <taxon>Oribatida</taxon>
        <taxon>Brachypylina</taxon>
        <taxon>Oppioidea</taxon>
        <taxon>Oppiidae</taxon>
        <taxon>Oppiella</taxon>
    </lineage>
</organism>
<dbReference type="EMBL" id="CAJPVJ010006049">
    <property type="protein sequence ID" value="CAG2170094.1"/>
    <property type="molecule type" value="Genomic_DNA"/>
</dbReference>
<sequence length="115" mass="13207">MSSFNSSNIKSADSCLSKLPCKLISKQYIDSEVCFLYDMIDCIKREYGICSQSDQDDLETHFDYLIIYAGDSVTKYPRSWCKDHGQTVSRRLTYRAICRQKGSQRVSNRSPIGLQ</sequence>